<proteinExistence type="inferred from homology"/>
<accession>A0ABU3WQJ6</accession>
<keyword evidence="5" id="KW-1185">Reference proteome</keyword>
<dbReference type="EMBL" id="WBMO01000001">
    <property type="protein sequence ID" value="MDV2475673.1"/>
    <property type="molecule type" value="Genomic_DNA"/>
</dbReference>
<dbReference type="Pfam" id="PF01478">
    <property type="entry name" value="Peptidase_A24"/>
    <property type="match status" value="1"/>
</dbReference>
<evidence type="ECO:0000256" key="1">
    <source>
        <dbReference type="ARBA" id="ARBA00005801"/>
    </source>
</evidence>
<name>A0ABU3WQJ6_9NOCA</name>
<dbReference type="Proteomes" id="UP001275440">
    <property type="component" value="Unassembled WGS sequence"/>
</dbReference>
<keyword evidence="2" id="KW-0472">Membrane</keyword>
<feature type="transmembrane region" description="Helical" evidence="2">
    <location>
        <begin position="87"/>
        <end position="112"/>
    </location>
</feature>
<dbReference type="PANTHER" id="PTHR30487">
    <property type="entry name" value="TYPE 4 PREPILIN-LIKE PROTEINS LEADER PEPTIDE-PROCESSING ENZYME"/>
    <property type="match status" value="1"/>
</dbReference>
<keyword evidence="2" id="KW-0812">Transmembrane</keyword>
<dbReference type="Gene3D" id="1.20.120.1220">
    <property type="match status" value="1"/>
</dbReference>
<evidence type="ECO:0000313" key="5">
    <source>
        <dbReference type="Proteomes" id="UP001275440"/>
    </source>
</evidence>
<dbReference type="InterPro" id="IPR050882">
    <property type="entry name" value="Prepilin_peptidase/N-MTase"/>
</dbReference>
<evidence type="ECO:0000259" key="3">
    <source>
        <dbReference type="Pfam" id="PF01478"/>
    </source>
</evidence>
<evidence type="ECO:0000256" key="2">
    <source>
        <dbReference type="SAM" id="Phobius"/>
    </source>
</evidence>
<evidence type="ECO:0000313" key="4">
    <source>
        <dbReference type="EMBL" id="MDV2475673.1"/>
    </source>
</evidence>
<sequence length="199" mass="19256">MEIVLYASAGLVAGLGARNLTTRLAGRPPARCACEAACGGGAVVAALVGPTPAAALLLAALVWWCVCLSAVDLLVRRLPNVLTVPGAVAVVALAAGAGSGRAALAGAGLLAGPMLLAHLASPRSLGAGDVKLAVGVGAAAGVAGPVAWLLVAVGPPLLTATAGLLMRVGQRWRPRAGPGLVPHGPSMCAVTVLALLTVA</sequence>
<protein>
    <submittedName>
        <fullName evidence="4">Prepilin peptidase</fullName>
    </submittedName>
</protein>
<keyword evidence="2" id="KW-1133">Transmembrane helix</keyword>
<dbReference type="PANTHER" id="PTHR30487:SF0">
    <property type="entry name" value="PREPILIN LEADER PEPTIDASE_N-METHYLTRANSFERASE-RELATED"/>
    <property type="match status" value="1"/>
</dbReference>
<dbReference type="RefSeq" id="WP_378526312.1">
    <property type="nucleotide sequence ID" value="NZ_JBHWXO010000021.1"/>
</dbReference>
<comment type="similarity">
    <text evidence="1">Belongs to the peptidase A24 family.</text>
</comment>
<reference evidence="4 5" key="1">
    <citation type="submission" date="2019-10" db="EMBL/GenBank/DDBJ databases">
        <title>Draft Genome Assembly of Rhodococcus zopfii DSM44189.</title>
        <authorList>
            <person name="Sutton J.M."/>
            <person name="Akob D.M."/>
            <person name="Bushman T.J."/>
        </authorList>
    </citation>
    <scope>NUCLEOTIDE SEQUENCE [LARGE SCALE GENOMIC DNA]</scope>
    <source>
        <strain evidence="4 5">DSM 44189</strain>
    </source>
</reference>
<organism evidence="4 5">
    <name type="scientific">Rhodococcus zopfii</name>
    <dbReference type="NCBI Taxonomy" id="43772"/>
    <lineage>
        <taxon>Bacteria</taxon>
        <taxon>Bacillati</taxon>
        <taxon>Actinomycetota</taxon>
        <taxon>Actinomycetes</taxon>
        <taxon>Mycobacteriales</taxon>
        <taxon>Nocardiaceae</taxon>
        <taxon>Rhodococcus</taxon>
    </lineage>
</organism>
<dbReference type="InterPro" id="IPR000045">
    <property type="entry name" value="Prepilin_IV_endopep_pep"/>
</dbReference>
<feature type="domain" description="Prepilin type IV endopeptidase peptidase" evidence="3">
    <location>
        <begin position="60"/>
        <end position="152"/>
    </location>
</feature>
<comment type="caution">
    <text evidence="4">The sequence shown here is derived from an EMBL/GenBank/DDBJ whole genome shotgun (WGS) entry which is preliminary data.</text>
</comment>
<feature type="transmembrane region" description="Helical" evidence="2">
    <location>
        <begin position="132"/>
        <end position="165"/>
    </location>
</feature>
<gene>
    <name evidence="4" type="ORF">F8M49_10320</name>
</gene>
<feature type="transmembrane region" description="Helical" evidence="2">
    <location>
        <begin position="53"/>
        <end position="75"/>
    </location>
</feature>